<evidence type="ECO:0000313" key="3">
    <source>
        <dbReference type="EMBL" id="OAP62334.1"/>
    </source>
</evidence>
<gene>
    <name evidence="3" type="ORF">AYL99_04537</name>
</gene>
<organism evidence="3 4">
    <name type="scientific">Fonsecaea erecta</name>
    <dbReference type="NCBI Taxonomy" id="1367422"/>
    <lineage>
        <taxon>Eukaryota</taxon>
        <taxon>Fungi</taxon>
        <taxon>Dikarya</taxon>
        <taxon>Ascomycota</taxon>
        <taxon>Pezizomycotina</taxon>
        <taxon>Eurotiomycetes</taxon>
        <taxon>Chaetothyriomycetidae</taxon>
        <taxon>Chaetothyriales</taxon>
        <taxon>Herpotrichiellaceae</taxon>
        <taxon>Fonsecaea</taxon>
    </lineage>
</organism>
<keyword evidence="1" id="KW-0677">Repeat</keyword>
<dbReference type="InterPro" id="IPR027417">
    <property type="entry name" value="P-loop_NTPase"/>
</dbReference>
<sequence>MLDPITALGVAGNVIQVVDFGWKVLSKLKEITSEGTLPGTALLNESNRNLLDLTSRLERCPPKNKNQQMTEWEQGILDANQHCRIVASKITALLQKMAKLGEKRFGALRLAISSEIKERDIHSLLEDLERVKSNLSLNLVAYLSIQRSHDLQEFVQVNESGKKSFLDSVLNGYHTLTSEVDELKSVVREESSTTQQAIREWQSQYKAAIEAASENIMRDAKECLADTAAPKMLASLYFVQHEDRRAMISEAHRTTFDWIFEDDYVCNSDRLTFSDWLKNEQPSNGLFFVNGKPGSGKSCLMRYLSNHAKLKALLEKWAGNKSLRVASAFFWRAGTKLQKSVVGILRTLLYQFLKQDSSLLPIAHPERWRAYYLGQSNLEDWSVQELTAAIARLFETCSSSISFAILVDGLDEYEGTDAQRQGLVDLFVGIASRHDNVKICVSSRPWTVFQEGFRDFPGLRLEDLTRDDVSTYVRDHLEGDRNFRVLRVLKETQCINLQAQIVDKASGVFLWVHLVVRDLLQCLQAGATIPKLFKRLDRLPAELDDFFMQIIETINPVDRAEAVMIFQLAATLPRVHTTALYLSYTQEEHDDFAFTLEAEDFATRSMEHRISSTKDRVNAICKVYDFFCESQELHVRMQQMGAKEVDFSRYICNASLTVFLALSAKGDGRIMPSEHLDRNGDDDDDDGGDPHVVHALETAITFLQYASQNDHESGSLPLSLIFHFRQQLISNWAWRMLRGCARKMHAITGCIYRKAGRCFEEWTADNLSFLKVAVQYDLIRYTNAQLGETLSSSAYHQTLDELVLLALHPLPRVQQQPDAIPSSKMLAILLAFADQQPLGNNSSIEHLAQSSKEAAYILKTYITSQILDTPTESQAGNKLWSGVLVKLDDAWADVAAVFIQNGLLQIRDIMPLDRQPLPQEVRLFLERLFSPPQAERLEDLIFRKEYDFVDADESQKA</sequence>
<dbReference type="SUPFAM" id="SSF52540">
    <property type="entry name" value="P-loop containing nucleoside triphosphate hydrolases"/>
    <property type="match status" value="1"/>
</dbReference>
<proteinExistence type="predicted"/>
<dbReference type="Gene3D" id="3.40.50.300">
    <property type="entry name" value="P-loop containing nucleotide triphosphate hydrolases"/>
    <property type="match status" value="1"/>
</dbReference>
<accession>A0A178ZR69</accession>
<evidence type="ECO:0000313" key="4">
    <source>
        <dbReference type="Proteomes" id="UP000078343"/>
    </source>
</evidence>
<reference evidence="3 4" key="1">
    <citation type="submission" date="2016-04" db="EMBL/GenBank/DDBJ databases">
        <title>Draft genome of Fonsecaea erecta CBS 125763.</title>
        <authorList>
            <person name="Weiss V.A."/>
            <person name="Vicente V.A."/>
            <person name="Raittz R.T."/>
            <person name="Moreno L.F."/>
            <person name="De Souza E.M."/>
            <person name="Pedrosa F.O."/>
            <person name="Steffens M.B."/>
            <person name="Faoro H."/>
            <person name="Tadra-Sfeir M.Z."/>
            <person name="Najafzadeh M.J."/>
            <person name="Felipe M.S."/>
            <person name="Teixeira M."/>
            <person name="Sun J."/>
            <person name="Xi L."/>
            <person name="Gomes R."/>
            <person name="De Azevedo C.M."/>
            <person name="Salgado C.G."/>
            <person name="Da Silva M.B."/>
            <person name="Nascimento M.F."/>
            <person name="Queiroz-Telles F."/>
            <person name="Attili D.S."/>
            <person name="Gorbushina A."/>
        </authorList>
    </citation>
    <scope>NUCLEOTIDE SEQUENCE [LARGE SCALE GENOMIC DNA]</scope>
    <source>
        <strain evidence="3 4">CBS 125763</strain>
    </source>
</reference>
<dbReference type="Pfam" id="PF24883">
    <property type="entry name" value="NPHP3_N"/>
    <property type="match status" value="1"/>
</dbReference>
<comment type="caution">
    <text evidence="3">The sequence shown here is derived from an EMBL/GenBank/DDBJ whole genome shotgun (WGS) entry which is preliminary data.</text>
</comment>
<dbReference type="InterPro" id="IPR056884">
    <property type="entry name" value="NPHP3-like_N"/>
</dbReference>
<dbReference type="PANTHER" id="PTHR10039:SF5">
    <property type="entry name" value="NACHT DOMAIN-CONTAINING PROTEIN"/>
    <property type="match status" value="1"/>
</dbReference>
<dbReference type="STRING" id="1367422.A0A178ZR69"/>
<dbReference type="EMBL" id="LVYI01000003">
    <property type="protein sequence ID" value="OAP62334.1"/>
    <property type="molecule type" value="Genomic_DNA"/>
</dbReference>
<feature type="domain" description="Nephrocystin 3-like N-terminal" evidence="2">
    <location>
        <begin position="271"/>
        <end position="444"/>
    </location>
</feature>
<dbReference type="Proteomes" id="UP000078343">
    <property type="component" value="Unassembled WGS sequence"/>
</dbReference>
<name>A0A178ZR69_9EURO</name>
<dbReference type="RefSeq" id="XP_018695701.1">
    <property type="nucleotide sequence ID" value="XM_018836051.1"/>
</dbReference>
<protein>
    <recommendedName>
        <fullName evidence="2">Nephrocystin 3-like N-terminal domain-containing protein</fullName>
    </recommendedName>
</protein>
<dbReference type="PANTHER" id="PTHR10039">
    <property type="entry name" value="AMELOGENIN"/>
    <property type="match status" value="1"/>
</dbReference>
<dbReference type="GeneID" id="30008706"/>
<evidence type="ECO:0000259" key="2">
    <source>
        <dbReference type="Pfam" id="PF24883"/>
    </source>
</evidence>
<dbReference type="AlphaFoldDB" id="A0A178ZR69"/>
<keyword evidence="4" id="KW-1185">Reference proteome</keyword>
<evidence type="ECO:0000256" key="1">
    <source>
        <dbReference type="ARBA" id="ARBA00022737"/>
    </source>
</evidence>
<dbReference type="OrthoDB" id="443402at2759"/>